<evidence type="ECO:0000259" key="2">
    <source>
        <dbReference type="Pfam" id="PF01370"/>
    </source>
</evidence>
<accession>A0A7K4AHH3</accession>
<gene>
    <name evidence="3" type="ORF">GX426_04770</name>
</gene>
<name>A0A7K4AHH3_METSH</name>
<organism evidence="3 4">
    <name type="scientific">Methanothrix soehngenii</name>
    <name type="common">Methanosaeta concilii</name>
    <dbReference type="NCBI Taxonomy" id="2223"/>
    <lineage>
        <taxon>Archaea</taxon>
        <taxon>Methanobacteriati</taxon>
        <taxon>Methanobacteriota</taxon>
        <taxon>Stenosarchaea group</taxon>
        <taxon>Methanomicrobia</taxon>
        <taxon>Methanotrichales</taxon>
        <taxon>Methanotrichaceae</taxon>
        <taxon>Methanothrix</taxon>
    </lineage>
</organism>
<dbReference type="PANTHER" id="PTHR43000">
    <property type="entry name" value="DTDP-D-GLUCOSE 4,6-DEHYDRATASE-RELATED"/>
    <property type="match status" value="1"/>
</dbReference>
<evidence type="ECO:0000256" key="1">
    <source>
        <dbReference type="ARBA" id="ARBA00007637"/>
    </source>
</evidence>
<reference evidence="3 4" key="1">
    <citation type="journal article" date="2020" name="Biotechnol. Biofuels">
        <title>New insights from the biogas microbiome by comprehensive genome-resolved metagenomics of nearly 1600 species originating from multiple anaerobic digesters.</title>
        <authorList>
            <person name="Campanaro S."/>
            <person name="Treu L."/>
            <person name="Rodriguez-R L.M."/>
            <person name="Kovalovszki A."/>
            <person name="Ziels R.M."/>
            <person name="Maus I."/>
            <person name="Zhu X."/>
            <person name="Kougias P.G."/>
            <person name="Basile A."/>
            <person name="Luo G."/>
            <person name="Schluter A."/>
            <person name="Konstantinidis K.T."/>
            <person name="Angelidaki I."/>
        </authorList>
    </citation>
    <scope>NUCLEOTIDE SEQUENCE [LARGE SCALE GENOMIC DNA]</scope>
    <source>
        <strain evidence="3">AS27yjCOA_157</strain>
    </source>
</reference>
<dbReference type="PRINTS" id="PR01713">
    <property type="entry name" value="NUCEPIMERASE"/>
</dbReference>
<dbReference type="AlphaFoldDB" id="A0A7K4AHH3"/>
<dbReference type="InterPro" id="IPR001509">
    <property type="entry name" value="Epimerase_deHydtase"/>
</dbReference>
<sequence>MRLSEKRVLITGANGFVGRHLVNALREIDSSVTLLKDINGNSLDIRKKNLIKSSLDYLSDVDVIYHLAAIASVNSSYENPHDTYETNVLGTLNILELCRLYDINKIVYASSYVYGKPHYLPIDENHMTNPTNPYSRSKLIGEELCKSYHDDFGIECIVLRPFNIYGPGQRSDFLIPMIISCIKSGEVIVRDPEPKRDFIYITDMIDAYIRAGEYEGDFDIFNIGYGESYSVKEIIEKIIKLHGSETRVIYRGERRRNEIMDCYSSTKKAKDILGWSPHINIDEGLKLMIKSLKPC</sequence>
<dbReference type="EMBL" id="JAAYUN010000083">
    <property type="protein sequence ID" value="NLJ22403.1"/>
    <property type="molecule type" value="Genomic_DNA"/>
</dbReference>
<dbReference type="Gene3D" id="3.40.50.720">
    <property type="entry name" value="NAD(P)-binding Rossmann-like Domain"/>
    <property type="match status" value="1"/>
</dbReference>
<dbReference type="Proteomes" id="UP000544742">
    <property type="component" value="Unassembled WGS sequence"/>
</dbReference>
<comment type="caution">
    <text evidence="3">The sequence shown here is derived from an EMBL/GenBank/DDBJ whole genome shotgun (WGS) entry which is preliminary data.</text>
</comment>
<protein>
    <submittedName>
        <fullName evidence="3">NAD-dependent epimerase/dehydratase family protein</fullName>
    </submittedName>
</protein>
<dbReference type="InterPro" id="IPR036291">
    <property type="entry name" value="NAD(P)-bd_dom_sf"/>
</dbReference>
<evidence type="ECO:0000313" key="3">
    <source>
        <dbReference type="EMBL" id="NLJ22403.1"/>
    </source>
</evidence>
<dbReference type="SUPFAM" id="SSF51735">
    <property type="entry name" value="NAD(P)-binding Rossmann-fold domains"/>
    <property type="match status" value="1"/>
</dbReference>
<evidence type="ECO:0000313" key="4">
    <source>
        <dbReference type="Proteomes" id="UP000544742"/>
    </source>
</evidence>
<comment type="similarity">
    <text evidence="1">Belongs to the NAD(P)-dependent epimerase/dehydratase family.</text>
</comment>
<feature type="domain" description="NAD-dependent epimerase/dehydratase" evidence="2">
    <location>
        <begin position="8"/>
        <end position="224"/>
    </location>
</feature>
<proteinExistence type="inferred from homology"/>
<dbReference type="Pfam" id="PF01370">
    <property type="entry name" value="Epimerase"/>
    <property type="match status" value="1"/>
</dbReference>
<dbReference type="RefSeq" id="WP_276619917.1">
    <property type="nucleotide sequence ID" value="NZ_DAOQUD010000002.1"/>
</dbReference>